<organism evidence="2 3">
    <name type="scientific">Stylosanthes scabra</name>
    <dbReference type="NCBI Taxonomy" id="79078"/>
    <lineage>
        <taxon>Eukaryota</taxon>
        <taxon>Viridiplantae</taxon>
        <taxon>Streptophyta</taxon>
        <taxon>Embryophyta</taxon>
        <taxon>Tracheophyta</taxon>
        <taxon>Spermatophyta</taxon>
        <taxon>Magnoliopsida</taxon>
        <taxon>eudicotyledons</taxon>
        <taxon>Gunneridae</taxon>
        <taxon>Pentapetalae</taxon>
        <taxon>rosids</taxon>
        <taxon>fabids</taxon>
        <taxon>Fabales</taxon>
        <taxon>Fabaceae</taxon>
        <taxon>Papilionoideae</taxon>
        <taxon>50 kb inversion clade</taxon>
        <taxon>dalbergioids sensu lato</taxon>
        <taxon>Dalbergieae</taxon>
        <taxon>Pterocarpus clade</taxon>
        <taxon>Stylosanthes</taxon>
    </lineage>
</organism>
<dbReference type="EMBL" id="JASCZI010030236">
    <property type="protein sequence ID" value="MED6119386.1"/>
    <property type="molecule type" value="Genomic_DNA"/>
</dbReference>
<feature type="region of interest" description="Disordered" evidence="1">
    <location>
        <begin position="225"/>
        <end position="269"/>
    </location>
</feature>
<accession>A0ABU6R4N2</accession>
<comment type="caution">
    <text evidence="2">The sequence shown here is derived from an EMBL/GenBank/DDBJ whole genome shotgun (WGS) entry which is preliminary data.</text>
</comment>
<dbReference type="Proteomes" id="UP001341840">
    <property type="component" value="Unassembled WGS sequence"/>
</dbReference>
<sequence length="269" mass="29080">MLLSLLQLPLPTLTPPPIQTATTHTLDELGRRRRQGRTTKPFSGEAVCRFLRLLPGKSPPPPRRGRRTPAAVSAVHPVAAGNPLPSVSLLLSLSFSISLTGTALLQPYSPPCNWSRHRRRRETSPKASAGPAASHIGETVVSIDYWKCHVCSGLILFSVGGLSGYAGSSSSASSSYTSPADPEIDEVKTLRDTLAQMAQRDERTEEHLRRMEEMQRQMAAFYNPLRLGPSATIGGSGTSTVSPLPPRPPSPPQQPDHDDDGDDDDYEDA</sequence>
<reference evidence="2 3" key="1">
    <citation type="journal article" date="2023" name="Plants (Basel)">
        <title>Bridging the Gap: Combining Genomics and Transcriptomics Approaches to Understand Stylosanthes scabra, an Orphan Legume from the Brazilian Caatinga.</title>
        <authorList>
            <person name="Ferreira-Neto J.R.C."/>
            <person name="da Silva M.D."/>
            <person name="Binneck E."/>
            <person name="de Melo N.F."/>
            <person name="da Silva R.H."/>
            <person name="de Melo A.L.T.M."/>
            <person name="Pandolfi V."/>
            <person name="Bustamante F.O."/>
            <person name="Brasileiro-Vidal A.C."/>
            <person name="Benko-Iseppon A.M."/>
        </authorList>
    </citation>
    <scope>NUCLEOTIDE SEQUENCE [LARGE SCALE GENOMIC DNA]</scope>
    <source>
        <tissue evidence="2">Leaves</tissue>
    </source>
</reference>
<feature type="compositionally biased region" description="Acidic residues" evidence="1">
    <location>
        <begin position="257"/>
        <end position="269"/>
    </location>
</feature>
<proteinExistence type="predicted"/>
<keyword evidence="3" id="KW-1185">Reference proteome</keyword>
<evidence type="ECO:0000313" key="3">
    <source>
        <dbReference type="Proteomes" id="UP001341840"/>
    </source>
</evidence>
<name>A0ABU6R4N2_9FABA</name>
<evidence type="ECO:0000313" key="2">
    <source>
        <dbReference type="EMBL" id="MED6119386.1"/>
    </source>
</evidence>
<protein>
    <submittedName>
        <fullName evidence="2">Uncharacterized protein</fullName>
    </submittedName>
</protein>
<evidence type="ECO:0000256" key="1">
    <source>
        <dbReference type="SAM" id="MobiDB-lite"/>
    </source>
</evidence>
<feature type="compositionally biased region" description="Pro residues" evidence="1">
    <location>
        <begin position="243"/>
        <end position="254"/>
    </location>
</feature>
<gene>
    <name evidence="2" type="ORF">PIB30_011451</name>
</gene>